<evidence type="ECO:0000256" key="4">
    <source>
        <dbReference type="ARBA" id="ARBA00023004"/>
    </source>
</evidence>
<keyword evidence="5 7" id="KW-0503">Monooxygenase</keyword>
<evidence type="ECO:0000313" key="8">
    <source>
        <dbReference type="EMBL" id="TGJ81625.1"/>
    </source>
</evidence>
<feature type="binding site" description="axial binding residue" evidence="6">
    <location>
        <position position="370"/>
    </location>
    <ligand>
        <name>heme</name>
        <dbReference type="ChEBI" id="CHEBI:30413"/>
    </ligand>
    <ligandPart>
        <name>Fe</name>
        <dbReference type="ChEBI" id="CHEBI:18248"/>
    </ligandPart>
</feature>
<dbReference type="PROSITE" id="PS00086">
    <property type="entry name" value="CYTOCHROME_P450"/>
    <property type="match status" value="1"/>
</dbReference>
<evidence type="ECO:0000256" key="7">
    <source>
        <dbReference type="RuleBase" id="RU000461"/>
    </source>
</evidence>
<organism evidence="8 9">
    <name type="scientific">Xylaria hypoxylon</name>
    <dbReference type="NCBI Taxonomy" id="37992"/>
    <lineage>
        <taxon>Eukaryota</taxon>
        <taxon>Fungi</taxon>
        <taxon>Dikarya</taxon>
        <taxon>Ascomycota</taxon>
        <taxon>Pezizomycotina</taxon>
        <taxon>Sordariomycetes</taxon>
        <taxon>Xylariomycetidae</taxon>
        <taxon>Xylariales</taxon>
        <taxon>Xylariaceae</taxon>
        <taxon>Xylaria</taxon>
    </lineage>
</organism>
<dbReference type="GO" id="GO:0004497">
    <property type="term" value="F:monooxygenase activity"/>
    <property type="evidence" value="ECO:0007669"/>
    <property type="project" value="UniProtKB-KW"/>
</dbReference>
<keyword evidence="6 7" id="KW-0349">Heme</keyword>
<reference evidence="8 9" key="1">
    <citation type="submission" date="2019-03" db="EMBL/GenBank/DDBJ databases">
        <title>Draft genome sequence of Xylaria hypoxylon DSM 108379, a ubiquitous saprotrophic-parasitic fungi on hardwood.</title>
        <authorList>
            <person name="Buettner E."/>
            <person name="Leonhardt S."/>
            <person name="Gebauer A.M."/>
            <person name="Liers C."/>
            <person name="Hofrichter M."/>
            <person name="Kellner H."/>
        </authorList>
    </citation>
    <scope>NUCLEOTIDE SEQUENCE [LARGE SCALE GENOMIC DNA]</scope>
    <source>
        <strain evidence="8 9">DSM 108379</strain>
    </source>
</reference>
<gene>
    <name evidence="8" type="ORF">E0Z10_g7139</name>
</gene>
<dbReference type="InterPro" id="IPR017972">
    <property type="entry name" value="Cyt_P450_CS"/>
</dbReference>
<evidence type="ECO:0008006" key="10">
    <source>
        <dbReference type="Google" id="ProtNLM"/>
    </source>
</evidence>
<dbReference type="CDD" id="cd11040">
    <property type="entry name" value="CYP7_CYP8-like"/>
    <property type="match status" value="1"/>
</dbReference>
<keyword evidence="4 6" id="KW-0408">Iron</keyword>
<proteinExistence type="inferred from homology"/>
<dbReference type="GO" id="GO:0020037">
    <property type="term" value="F:heme binding"/>
    <property type="evidence" value="ECO:0007669"/>
    <property type="project" value="InterPro"/>
</dbReference>
<evidence type="ECO:0000256" key="3">
    <source>
        <dbReference type="ARBA" id="ARBA00022723"/>
    </source>
</evidence>
<evidence type="ECO:0000256" key="5">
    <source>
        <dbReference type="ARBA" id="ARBA00023033"/>
    </source>
</evidence>
<dbReference type="AlphaFoldDB" id="A0A4Z0YR44"/>
<dbReference type="PRINTS" id="PR00465">
    <property type="entry name" value="EP450IV"/>
</dbReference>
<keyword evidence="3 6" id="KW-0479">Metal-binding</keyword>
<dbReference type="PANTHER" id="PTHR47582">
    <property type="entry name" value="P450, PUTATIVE (EUROFUNG)-RELATED"/>
    <property type="match status" value="1"/>
</dbReference>
<comment type="caution">
    <text evidence="8">The sequence shown here is derived from an EMBL/GenBank/DDBJ whole genome shotgun (WGS) entry which is preliminary data.</text>
</comment>
<dbReference type="PANTHER" id="PTHR47582:SF1">
    <property type="entry name" value="P450, PUTATIVE (EUROFUNG)-RELATED"/>
    <property type="match status" value="1"/>
</dbReference>
<dbReference type="InterPro" id="IPR036396">
    <property type="entry name" value="Cyt_P450_sf"/>
</dbReference>
<keyword evidence="9" id="KW-1185">Reference proteome</keyword>
<name>A0A4Z0YR44_9PEZI</name>
<dbReference type="InterPro" id="IPR002403">
    <property type="entry name" value="Cyt_P450_E_grp-IV"/>
</dbReference>
<dbReference type="STRING" id="37992.A0A4Z0YR44"/>
<dbReference type="Proteomes" id="UP000297716">
    <property type="component" value="Unassembled WGS sequence"/>
</dbReference>
<dbReference type="InterPro" id="IPR053007">
    <property type="entry name" value="CYP450_monoxygenase_sec-met"/>
</dbReference>
<accession>A0A4Z0YR44</accession>
<sequence>MKSHSDKVSRKRGNRFPIYTLRLPTVRVYIIHATELIPAVQRQWRTVSFTPIMANAGRAVLGVSQTGTDILRKDLTSDSNPVVGLLPILSRVMAPGPSLDCMVRRAAEIMTTSMDRLKRGDGAPVTIKLYEWTRHEILMATTEAVFGPKNPYQEPAVESAWRTLEPSYLSLALSPLKPLTSPRALQAREFLASSFISYLENNGPATASAFIREAHAHNVSHGFTTDDLARFEIGHSHAVIGSTAPTAWWLLWHVYSDPVVLGEVRAELEELAADSLDPLGEKTRSLDLSLLTSHASILQSALKETLRVHTISPAVRFCLEDHLLEGKYLLRKGALVIVPQPLHHSSTFAWGEKGHNHVAFRAFGGGHTLCPGRHFSAAEIVAFVAMMVLRFDVAPKKAGKWVAPTCEKTPMVASLQIPDEDVEVEVRARENGRGQWQFVSPGAGKE</sequence>
<dbReference type="InterPro" id="IPR001128">
    <property type="entry name" value="Cyt_P450"/>
</dbReference>
<dbReference type="OrthoDB" id="1470350at2759"/>
<evidence type="ECO:0000256" key="1">
    <source>
        <dbReference type="ARBA" id="ARBA00001971"/>
    </source>
</evidence>
<dbReference type="SUPFAM" id="SSF48264">
    <property type="entry name" value="Cytochrome P450"/>
    <property type="match status" value="1"/>
</dbReference>
<dbReference type="GO" id="GO:0016705">
    <property type="term" value="F:oxidoreductase activity, acting on paired donors, with incorporation or reduction of molecular oxygen"/>
    <property type="evidence" value="ECO:0007669"/>
    <property type="project" value="InterPro"/>
</dbReference>
<dbReference type="Pfam" id="PF00067">
    <property type="entry name" value="p450"/>
    <property type="match status" value="1"/>
</dbReference>
<dbReference type="Gene3D" id="1.10.630.10">
    <property type="entry name" value="Cytochrome P450"/>
    <property type="match status" value="1"/>
</dbReference>
<dbReference type="EMBL" id="SKBN01000160">
    <property type="protein sequence ID" value="TGJ81625.1"/>
    <property type="molecule type" value="Genomic_DNA"/>
</dbReference>
<comment type="cofactor">
    <cofactor evidence="1 6">
        <name>heme</name>
        <dbReference type="ChEBI" id="CHEBI:30413"/>
    </cofactor>
</comment>
<evidence type="ECO:0000256" key="6">
    <source>
        <dbReference type="PIRSR" id="PIRSR602403-1"/>
    </source>
</evidence>
<evidence type="ECO:0000313" key="9">
    <source>
        <dbReference type="Proteomes" id="UP000297716"/>
    </source>
</evidence>
<protein>
    <recommendedName>
        <fullName evidence="10">Cytochrome P450</fullName>
    </recommendedName>
</protein>
<keyword evidence="7" id="KW-0560">Oxidoreductase</keyword>
<comment type="similarity">
    <text evidence="2 7">Belongs to the cytochrome P450 family.</text>
</comment>
<evidence type="ECO:0000256" key="2">
    <source>
        <dbReference type="ARBA" id="ARBA00010617"/>
    </source>
</evidence>
<dbReference type="GO" id="GO:0005506">
    <property type="term" value="F:iron ion binding"/>
    <property type="evidence" value="ECO:0007669"/>
    <property type="project" value="InterPro"/>
</dbReference>